<proteinExistence type="predicted"/>
<gene>
    <name evidence="2" type="ORF">ABIF63_006051</name>
</gene>
<keyword evidence="3" id="KW-1185">Reference proteome</keyword>
<reference evidence="2 3" key="1">
    <citation type="submission" date="2024-06" db="EMBL/GenBank/DDBJ databases">
        <title>Genomic Encyclopedia of Type Strains, Phase V (KMG-V): Genome sequencing to study the core and pangenomes of soil and plant-associated prokaryotes.</title>
        <authorList>
            <person name="Whitman W."/>
        </authorList>
    </citation>
    <scope>NUCLEOTIDE SEQUENCE [LARGE SCALE GENOMIC DNA]</scope>
    <source>
        <strain evidence="2 3">USDA 160</strain>
    </source>
</reference>
<comment type="caution">
    <text evidence="2">The sequence shown here is derived from an EMBL/GenBank/DDBJ whole genome shotgun (WGS) entry which is preliminary data.</text>
</comment>
<sequence>MTKPTYRGGNGKAKTAAEENLGKSRRDHRWFAPVLVELRKEFKQKLAAELALIANRSTRVCEDWIATPPRGAPDGEALNALLNSRIGDVVWKALTKSCAEPWRKKLNRQMEISQLLDQQRETAARLAALQNGGDL</sequence>
<dbReference type="EMBL" id="JBEPTQ010000002">
    <property type="protein sequence ID" value="MET4721945.1"/>
    <property type="molecule type" value="Genomic_DNA"/>
</dbReference>
<feature type="region of interest" description="Disordered" evidence="1">
    <location>
        <begin position="1"/>
        <end position="22"/>
    </location>
</feature>
<protein>
    <submittedName>
        <fullName evidence="2">Uncharacterized protein</fullName>
    </submittedName>
</protein>
<evidence type="ECO:0000313" key="3">
    <source>
        <dbReference type="Proteomes" id="UP001549291"/>
    </source>
</evidence>
<name>A0ABV2S054_BRAJP</name>
<evidence type="ECO:0000313" key="2">
    <source>
        <dbReference type="EMBL" id="MET4721945.1"/>
    </source>
</evidence>
<dbReference type="Proteomes" id="UP001549291">
    <property type="component" value="Unassembled WGS sequence"/>
</dbReference>
<dbReference type="RefSeq" id="WP_354270262.1">
    <property type="nucleotide sequence ID" value="NZ_JBEPTQ010000002.1"/>
</dbReference>
<organism evidence="2 3">
    <name type="scientific">Bradyrhizobium japonicum</name>
    <dbReference type="NCBI Taxonomy" id="375"/>
    <lineage>
        <taxon>Bacteria</taxon>
        <taxon>Pseudomonadati</taxon>
        <taxon>Pseudomonadota</taxon>
        <taxon>Alphaproteobacteria</taxon>
        <taxon>Hyphomicrobiales</taxon>
        <taxon>Nitrobacteraceae</taxon>
        <taxon>Bradyrhizobium</taxon>
    </lineage>
</organism>
<evidence type="ECO:0000256" key="1">
    <source>
        <dbReference type="SAM" id="MobiDB-lite"/>
    </source>
</evidence>
<accession>A0ABV2S054</accession>